<dbReference type="InterPro" id="IPR050950">
    <property type="entry name" value="HTH-type_LysR_regulators"/>
</dbReference>
<evidence type="ECO:0000256" key="3">
    <source>
        <dbReference type="ARBA" id="ARBA00023125"/>
    </source>
</evidence>
<comment type="similarity">
    <text evidence="1">Belongs to the LysR transcriptional regulatory family.</text>
</comment>
<dbReference type="InterPro" id="IPR000847">
    <property type="entry name" value="LysR_HTH_N"/>
</dbReference>
<dbReference type="PANTHER" id="PTHR30419">
    <property type="entry name" value="HTH-TYPE TRANSCRIPTIONAL REGULATOR YBHD"/>
    <property type="match status" value="1"/>
</dbReference>
<dbReference type="SUPFAM" id="SSF46785">
    <property type="entry name" value="Winged helix' DNA-binding domain"/>
    <property type="match status" value="1"/>
</dbReference>
<evidence type="ECO:0000313" key="6">
    <source>
        <dbReference type="EMBL" id="AGU48185.1"/>
    </source>
</evidence>
<dbReference type="Gene3D" id="3.40.190.290">
    <property type="match status" value="1"/>
</dbReference>
<name>T1X7R0_VARPD</name>
<dbReference type="EMBL" id="CP003911">
    <property type="protein sequence ID" value="AGU48185.1"/>
    <property type="molecule type" value="Genomic_DNA"/>
</dbReference>
<dbReference type="SUPFAM" id="SSF53850">
    <property type="entry name" value="Periplasmic binding protein-like II"/>
    <property type="match status" value="1"/>
</dbReference>
<dbReference type="CDD" id="cd08440">
    <property type="entry name" value="PBP2_LTTR_like_4"/>
    <property type="match status" value="1"/>
</dbReference>
<evidence type="ECO:0000256" key="2">
    <source>
        <dbReference type="ARBA" id="ARBA00023015"/>
    </source>
</evidence>
<proteinExistence type="inferred from homology"/>
<dbReference type="InterPro" id="IPR036388">
    <property type="entry name" value="WH-like_DNA-bd_sf"/>
</dbReference>
<dbReference type="GO" id="GO:0005829">
    <property type="term" value="C:cytosol"/>
    <property type="evidence" value="ECO:0007669"/>
    <property type="project" value="TreeGrafter"/>
</dbReference>
<evidence type="ECO:0000256" key="4">
    <source>
        <dbReference type="ARBA" id="ARBA00023163"/>
    </source>
</evidence>
<organism evidence="6 7">
    <name type="scientific">Variovorax paradoxus B4</name>
    <dbReference type="NCBI Taxonomy" id="1246301"/>
    <lineage>
        <taxon>Bacteria</taxon>
        <taxon>Pseudomonadati</taxon>
        <taxon>Pseudomonadota</taxon>
        <taxon>Betaproteobacteria</taxon>
        <taxon>Burkholderiales</taxon>
        <taxon>Comamonadaceae</taxon>
        <taxon>Variovorax</taxon>
    </lineage>
</organism>
<dbReference type="PROSITE" id="PS50931">
    <property type="entry name" value="HTH_LYSR"/>
    <property type="match status" value="1"/>
</dbReference>
<sequence length="312" mass="33783">MNITLRQLRAFIAVADTASFVRAAERMHVSASGLSMLVRELENQLELKVFSRSTRQVRLTDAGSEFLPLARKSLSDLEAAIAATRSLATIQRGRVTVAASVVPAATLLPWAVSDFVRAYPGIHCAVKDGFEEEIRDQVRRGEVDLGVGTLLEDDTGLDESVLYEDHLMALMPDEHPLVARGTVSWKELSQHPLIALTAASPSRHLADQAFATAGVTAVPKYEASFSSTIISMVAAGLGVAALPVNVRQVSPRVKVHARLLVRPTVKRKLGIYSRSDTELSPAAKAFRQHLESFVTQMHGIPAEVVSNAIDTS</sequence>
<dbReference type="Pfam" id="PF03466">
    <property type="entry name" value="LysR_substrate"/>
    <property type="match status" value="1"/>
</dbReference>
<feature type="domain" description="HTH lysR-type" evidence="5">
    <location>
        <begin position="3"/>
        <end position="60"/>
    </location>
</feature>
<evidence type="ECO:0000256" key="1">
    <source>
        <dbReference type="ARBA" id="ARBA00009437"/>
    </source>
</evidence>
<dbReference type="KEGG" id="vpd:VAPA_1c10670"/>
<keyword evidence="3" id="KW-0238">DNA-binding</keyword>
<dbReference type="InterPro" id="IPR036390">
    <property type="entry name" value="WH_DNA-bd_sf"/>
</dbReference>
<dbReference type="PANTHER" id="PTHR30419:SF8">
    <property type="entry name" value="NITROGEN ASSIMILATION TRANSCRIPTIONAL ACTIVATOR-RELATED"/>
    <property type="match status" value="1"/>
</dbReference>
<dbReference type="AlphaFoldDB" id="T1X7R0"/>
<dbReference type="GO" id="GO:0003700">
    <property type="term" value="F:DNA-binding transcription factor activity"/>
    <property type="evidence" value="ECO:0007669"/>
    <property type="project" value="InterPro"/>
</dbReference>
<dbReference type="Proteomes" id="UP000016223">
    <property type="component" value="Chromosome 1"/>
</dbReference>
<reference evidence="6 7" key="1">
    <citation type="submission" date="2012-10" db="EMBL/GenBank/DDBJ databases">
        <title>Genome sequence of Variovorax paradoxus B4.</title>
        <authorList>
            <person name="Schuldes J."/>
            <person name="Brandt U."/>
            <person name="Hiessl S."/>
            <person name="Wuebbeler J.H."/>
            <person name="Thuermer A."/>
            <person name="Steinbuechel A."/>
            <person name="Daniel R."/>
        </authorList>
    </citation>
    <scope>NUCLEOTIDE SEQUENCE [LARGE SCALE GENOMIC DNA]</scope>
    <source>
        <strain evidence="6 7">B4</strain>
    </source>
</reference>
<gene>
    <name evidence="6" type="ORF">VAPA_1c10670</name>
</gene>
<dbReference type="OrthoDB" id="646694at2"/>
<dbReference type="Gene3D" id="1.10.10.10">
    <property type="entry name" value="Winged helix-like DNA-binding domain superfamily/Winged helix DNA-binding domain"/>
    <property type="match status" value="1"/>
</dbReference>
<protein>
    <submittedName>
        <fullName evidence="6">Transcriptional regulator, LysR family</fullName>
    </submittedName>
</protein>
<dbReference type="GO" id="GO:0003677">
    <property type="term" value="F:DNA binding"/>
    <property type="evidence" value="ECO:0007669"/>
    <property type="project" value="UniProtKB-KW"/>
</dbReference>
<dbReference type="Pfam" id="PF00126">
    <property type="entry name" value="HTH_1"/>
    <property type="match status" value="1"/>
</dbReference>
<dbReference type="FunFam" id="1.10.10.10:FF:000001">
    <property type="entry name" value="LysR family transcriptional regulator"/>
    <property type="match status" value="1"/>
</dbReference>
<keyword evidence="4" id="KW-0804">Transcription</keyword>
<accession>T1X7R0</accession>
<dbReference type="InterPro" id="IPR005119">
    <property type="entry name" value="LysR_subst-bd"/>
</dbReference>
<dbReference type="HOGENOM" id="CLU_039613_6_0_4"/>
<keyword evidence="2" id="KW-0805">Transcription regulation</keyword>
<evidence type="ECO:0000259" key="5">
    <source>
        <dbReference type="PROSITE" id="PS50931"/>
    </source>
</evidence>
<dbReference type="RefSeq" id="WP_021005729.1">
    <property type="nucleotide sequence ID" value="NC_022247.1"/>
</dbReference>
<evidence type="ECO:0000313" key="7">
    <source>
        <dbReference type="Proteomes" id="UP000016223"/>
    </source>
</evidence>